<evidence type="ECO:0000256" key="2">
    <source>
        <dbReference type="ARBA" id="ARBA00012031"/>
    </source>
</evidence>
<proteinExistence type="inferred from homology"/>
<dbReference type="Proteomes" id="UP000295122">
    <property type="component" value="Unassembled WGS sequence"/>
</dbReference>
<reference evidence="7 8" key="1">
    <citation type="submission" date="2019-03" db="EMBL/GenBank/DDBJ databases">
        <title>Genomic Encyclopedia of Type Strains, Phase IV (KMG-IV): sequencing the most valuable type-strain genomes for metagenomic binning, comparative biology and taxonomic classification.</title>
        <authorList>
            <person name="Goeker M."/>
        </authorList>
    </citation>
    <scope>NUCLEOTIDE SEQUENCE [LARGE SCALE GENOMIC DNA]</scope>
    <source>
        <strain evidence="7 8">DSM 25903</strain>
    </source>
</reference>
<keyword evidence="5" id="KW-0548">Nucleotidyltransferase</keyword>
<comment type="similarity">
    <text evidence="1">Belongs to the Arg-specific ADP-ribosyltransferase family.</text>
</comment>
<dbReference type="EMBL" id="SNZR01000011">
    <property type="protein sequence ID" value="TDR93353.1"/>
    <property type="molecule type" value="Genomic_DNA"/>
</dbReference>
<dbReference type="Pfam" id="PF01129">
    <property type="entry name" value="ART"/>
    <property type="match status" value="1"/>
</dbReference>
<evidence type="ECO:0000256" key="6">
    <source>
        <dbReference type="ARBA" id="ARBA00047597"/>
    </source>
</evidence>
<dbReference type="RefSeq" id="WP_133768360.1">
    <property type="nucleotide sequence ID" value="NZ_SNZR01000011.1"/>
</dbReference>
<evidence type="ECO:0000256" key="4">
    <source>
        <dbReference type="ARBA" id="ARBA00022679"/>
    </source>
</evidence>
<keyword evidence="3" id="KW-0328">Glycosyltransferase</keyword>
<keyword evidence="8" id="KW-1185">Reference proteome</keyword>
<dbReference type="InterPro" id="IPR000768">
    <property type="entry name" value="ART"/>
</dbReference>
<sequence>MTGAAFLLLLERLLGQQDARHCAARFGADALDEPFFEAIVTYEALALYVYSNISGWHQAINRELWSGRPSDAVRAYADVVDGALAKLPALRGSAATVYRGVMADDLDAVRERYRAGREVVFPGLTSATYDRRSAYGGNVLFTIRSQNARSVWHFAPTFVEDEVLLPTGCRFRVIESTSADRQVSIVLEELLRP</sequence>
<dbReference type="OrthoDB" id="8445020at2"/>
<comment type="catalytic activity">
    <reaction evidence="6">
        <text>L-arginyl-[protein] + NAD(+) = N(omega)-(ADP-D-ribosyl)-L-arginyl-[protein] + nicotinamide + H(+)</text>
        <dbReference type="Rhea" id="RHEA:19149"/>
        <dbReference type="Rhea" id="RHEA-COMP:10532"/>
        <dbReference type="Rhea" id="RHEA-COMP:15087"/>
        <dbReference type="ChEBI" id="CHEBI:15378"/>
        <dbReference type="ChEBI" id="CHEBI:17154"/>
        <dbReference type="ChEBI" id="CHEBI:29965"/>
        <dbReference type="ChEBI" id="CHEBI:57540"/>
        <dbReference type="ChEBI" id="CHEBI:142554"/>
        <dbReference type="EC" id="2.4.2.31"/>
    </reaction>
</comment>
<evidence type="ECO:0000256" key="3">
    <source>
        <dbReference type="ARBA" id="ARBA00022676"/>
    </source>
</evidence>
<protein>
    <recommendedName>
        <fullName evidence="2">NAD(+)--protein-arginine ADP-ribosyltransferase</fullName>
        <ecNumber evidence="2">2.4.2.31</ecNumber>
    </recommendedName>
</protein>
<comment type="caution">
    <text evidence="7">The sequence shown here is derived from an EMBL/GenBank/DDBJ whole genome shotgun (WGS) entry which is preliminary data.</text>
</comment>
<dbReference type="GO" id="GO:0106274">
    <property type="term" value="F:NAD+-protein-arginine ADP-ribosyltransferase activity"/>
    <property type="evidence" value="ECO:0007669"/>
    <property type="project" value="UniProtKB-EC"/>
</dbReference>
<dbReference type="PROSITE" id="PS51996">
    <property type="entry name" value="TR_MART"/>
    <property type="match status" value="1"/>
</dbReference>
<accession>A0A4R7C5J6</accession>
<evidence type="ECO:0000313" key="8">
    <source>
        <dbReference type="Proteomes" id="UP000295122"/>
    </source>
</evidence>
<keyword evidence="4 7" id="KW-0808">Transferase</keyword>
<evidence type="ECO:0000256" key="5">
    <source>
        <dbReference type="ARBA" id="ARBA00022695"/>
    </source>
</evidence>
<gene>
    <name evidence="7" type="ORF">EV668_0611</name>
</gene>
<dbReference type="GO" id="GO:0016779">
    <property type="term" value="F:nucleotidyltransferase activity"/>
    <property type="evidence" value="ECO:0007669"/>
    <property type="project" value="UniProtKB-KW"/>
</dbReference>
<name>A0A4R7C5J6_9HYPH</name>
<evidence type="ECO:0000256" key="1">
    <source>
        <dbReference type="ARBA" id="ARBA00009558"/>
    </source>
</evidence>
<dbReference type="Gene3D" id="3.90.176.10">
    <property type="entry name" value="Toxin ADP-ribosyltransferase, Chain A, domain 1"/>
    <property type="match status" value="1"/>
</dbReference>
<dbReference type="AlphaFoldDB" id="A0A4R7C5J6"/>
<dbReference type="EC" id="2.4.2.31" evidence="2"/>
<evidence type="ECO:0000313" key="7">
    <source>
        <dbReference type="EMBL" id="TDR93353.1"/>
    </source>
</evidence>
<dbReference type="SUPFAM" id="SSF56399">
    <property type="entry name" value="ADP-ribosylation"/>
    <property type="match status" value="1"/>
</dbReference>
<organism evidence="7 8">
    <name type="scientific">Enterovirga rhinocerotis</name>
    <dbReference type="NCBI Taxonomy" id="1339210"/>
    <lineage>
        <taxon>Bacteria</taxon>
        <taxon>Pseudomonadati</taxon>
        <taxon>Pseudomonadota</taxon>
        <taxon>Alphaproteobacteria</taxon>
        <taxon>Hyphomicrobiales</taxon>
        <taxon>Methylobacteriaceae</taxon>
        <taxon>Enterovirga</taxon>
    </lineage>
</organism>